<dbReference type="WBParaSite" id="ASIM_0001831301-mRNA-1">
    <property type="protein sequence ID" value="ASIM_0001831301-mRNA-1"/>
    <property type="gene ID" value="ASIM_0001831301"/>
</dbReference>
<keyword evidence="1" id="KW-0812">Transmembrane</keyword>
<evidence type="ECO:0000256" key="1">
    <source>
        <dbReference type="SAM" id="Phobius"/>
    </source>
</evidence>
<sequence>LLDAGYDDDGTSVNATHISYDNDDTNSDECQSVNDAYANIPNVKQFRKIAKIAEIGLTVEAILLLLVVTNTVMLSILLLKTKDHLSTATILFIFNILFSNVLFIASFVGLFADFLDDEQFGQLSEECYFYEMLLLVKY</sequence>
<keyword evidence="1" id="KW-1133">Transmembrane helix</keyword>
<evidence type="ECO:0000313" key="2">
    <source>
        <dbReference type="WBParaSite" id="ASIM_0001831301-mRNA-1"/>
    </source>
</evidence>
<feature type="transmembrane region" description="Helical" evidence="1">
    <location>
        <begin position="61"/>
        <end position="79"/>
    </location>
</feature>
<name>A0A0M3KBG6_ANISI</name>
<keyword evidence="1" id="KW-0472">Membrane</keyword>
<accession>A0A0M3KBG6</accession>
<organism evidence="2">
    <name type="scientific">Anisakis simplex</name>
    <name type="common">Herring worm</name>
    <dbReference type="NCBI Taxonomy" id="6269"/>
    <lineage>
        <taxon>Eukaryota</taxon>
        <taxon>Metazoa</taxon>
        <taxon>Ecdysozoa</taxon>
        <taxon>Nematoda</taxon>
        <taxon>Chromadorea</taxon>
        <taxon>Rhabditida</taxon>
        <taxon>Spirurina</taxon>
        <taxon>Ascaridomorpha</taxon>
        <taxon>Ascaridoidea</taxon>
        <taxon>Anisakidae</taxon>
        <taxon>Anisakis</taxon>
        <taxon>Anisakis simplex complex</taxon>
    </lineage>
</organism>
<protein>
    <submittedName>
        <fullName evidence="2">G_PROTEIN_RECEP_F1_2 domain-containing protein</fullName>
    </submittedName>
</protein>
<proteinExistence type="predicted"/>
<reference evidence="2" key="1">
    <citation type="submission" date="2017-02" db="UniProtKB">
        <authorList>
            <consortium name="WormBaseParasite"/>
        </authorList>
    </citation>
    <scope>IDENTIFICATION</scope>
</reference>
<feature type="transmembrane region" description="Helical" evidence="1">
    <location>
        <begin position="91"/>
        <end position="112"/>
    </location>
</feature>
<dbReference type="AlphaFoldDB" id="A0A0M3KBG6"/>